<name>A0AAE1KJ70_9FABA</name>
<dbReference type="GO" id="GO:0005634">
    <property type="term" value="C:nucleus"/>
    <property type="evidence" value="ECO:0007669"/>
    <property type="project" value="UniProtKB-SubCell"/>
</dbReference>
<proteinExistence type="inferred from homology"/>
<evidence type="ECO:0000256" key="3">
    <source>
        <dbReference type="ARBA" id="ARBA00023108"/>
    </source>
</evidence>
<dbReference type="GO" id="GO:0042753">
    <property type="term" value="P:positive regulation of circadian rhythm"/>
    <property type="evidence" value="ECO:0007669"/>
    <property type="project" value="InterPro"/>
</dbReference>
<gene>
    <name evidence="7" type="ORF">QN277_018295</name>
</gene>
<dbReference type="InterPro" id="IPR009741">
    <property type="entry name" value="EARLY_FLOWERING_4_dom"/>
</dbReference>
<keyword evidence="8" id="KW-1185">Reference proteome</keyword>
<evidence type="ECO:0000256" key="2">
    <source>
        <dbReference type="ARBA" id="ARBA00009514"/>
    </source>
</evidence>
<dbReference type="AlphaFoldDB" id="A0AAE1KJ70"/>
<comment type="similarity">
    <text evidence="2">Belongs to the EARLY FLOWERING 4 family.</text>
</comment>
<protein>
    <recommendedName>
        <fullName evidence="6">Protein EARLY FLOWERING 4 domain-containing protein</fullName>
    </recommendedName>
</protein>
<evidence type="ECO:0000256" key="5">
    <source>
        <dbReference type="SAM" id="MobiDB-lite"/>
    </source>
</evidence>
<dbReference type="GO" id="GO:0048511">
    <property type="term" value="P:rhythmic process"/>
    <property type="evidence" value="ECO:0007669"/>
    <property type="project" value="UniProtKB-KW"/>
</dbReference>
<feature type="region of interest" description="Disordered" evidence="5">
    <location>
        <begin position="1"/>
        <end position="39"/>
    </location>
</feature>
<comment type="subcellular location">
    <subcellularLocation>
        <location evidence="1">Nucleus</location>
    </subcellularLocation>
</comment>
<evidence type="ECO:0000313" key="8">
    <source>
        <dbReference type="Proteomes" id="UP001293593"/>
    </source>
</evidence>
<reference evidence="7" key="1">
    <citation type="submission" date="2023-10" db="EMBL/GenBank/DDBJ databases">
        <title>Chromosome-level genome of the transformable northern wattle, Acacia crassicarpa.</title>
        <authorList>
            <person name="Massaro I."/>
            <person name="Sinha N.R."/>
            <person name="Poethig S."/>
            <person name="Leichty A.R."/>
        </authorList>
    </citation>
    <scope>NUCLEOTIDE SEQUENCE</scope>
    <source>
        <strain evidence="7">Acra3RX</strain>
        <tissue evidence="7">Leaf</tissue>
    </source>
</reference>
<dbReference type="GO" id="GO:0009649">
    <property type="term" value="P:entrainment of circadian clock"/>
    <property type="evidence" value="ECO:0007669"/>
    <property type="project" value="TreeGrafter"/>
</dbReference>
<dbReference type="Pfam" id="PF07011">
    <property type="entry name" value="Elf4"/>
    <property type="match status" value="1"/>
</dbReference>
<dbReference type="EMBL" id="JAWXYG010000004">
    <property type="protein sequence ID" value="KAK4275165.1"/>
    <property type="molecule type" value="Genomic_DNA"/>
</dbReference>
<feature type="domain" description="Protein EARLY FLOWERING 4" evidence="6">
    <location>
        <begin position="38"/>
        <end position="117"/>
    </location>
</feature>
<evidence type="ECO:0000313" key="7">
    <source>
        <dbReference type="EMBL" id="KAK4275165.1"/>
    </source>
</evidence>
<dbReference type="PANTHER" id="PTHR33469">
    <property type="entry name" value="PROTEIN ELF4-LIKE 4"/>
    <property type="match status" value="1"/>
</dbReference>
<organism evidence="7 8">
    <name type="scientific">Acacia crassicarpa</name>
    <name type="common">northern wattle</name>
    <dbReference type="NCBI Taxonomy" id="499986"/>
    <lineage>
        <taxon>Eukaryota</taxon>
        <taxon>Viridiplantae</taxon>
        <taxon>Streptophyta</taxon>
        <taxon>Embryophyta</taxon>
        <taxon>Tracheophyta</taxon>
        <taxon>Spermatophyta</taxon>
        <taxon>Magnoliopsida</taxon>
        <taxon>eudicotyledons</taxon>
        <taxon>Gunneridae</taxon>
        <taxon>Pentapetalae</taxon>
        <taxon>rosids</taxon>
        <taxon>fabids</taxon>
        <taxon>Fabales</taxon>
        <taxon>Fabaceae</taxon>
        <taxon>Caesalpinioideae</taxon>
        <taxon>mimosoid clade</taxon>
        <taxon>Acacieae</taxon>
        <taxon>Acacia</taxon>
    </lineage>
</organism>
<evidence type="ECO:0000256" key="1">
    <source>
        <dbReference type="ARBA" id="ARBA00004123"/>
    </source>
</evidence>
<dbReference type="PANTHER" id="PTHR33469:SF1">
    <property type="entry name" value="PROTEIN ELF4-LIKE 1"/>
    <property type="match status" value="1"/>
</dbReference>
<dbReference type="Proteomes" id="UP001293593">
    <property type="component" value="Unassembled WGS sequence"/>
</dbReference>
<evidence type="ECO:0000259" key="6">
    <source>
        <dbReference type="Pfam" id="PF07011"/>
    </source>
</evidence>
<keyword evidence="4" id="KW-0539">Nucleus</keyword>
<feature type="compositionally biased region" description="Acidic residues" evidence="5">
    <location>
        <begin position="26"/>
        <end position="39"/>
    </location>
</feature>
<feature type="compositionally biased region" description="Basic and acidic residues" evidence="5">
    <location>
        <begin position="1"/>
        <end position="11"/>
    </location>
</feature>
<keyword evidence="3" id="KW-0090">Biological rhythms</keyword>
<comment type="caution">
    <text evidence="7">The sequence shown here is derived from an EMBL/GenBank/DDBJ whole genome shotgun (WGS) entry which is preliminary data.</text>
</comment>
<sequence length="130" mass="14488">MDEPVVKKQDKLITMLKNPGERDEGGGGDDSDSTDDEQCDAEAWDKLSRSFRQAQSVLDQNRALIQQVNENHQSKIPDNLVKNVALIGQLNGNISKVLSIYSDLSIDFSNIVQRRRGRRATTVSTEDGKD</sequence>
<accession>A0AAE1KJ70</accession>
<dbReference type="InterPro" id="IPR040462">
    <property type="entry name" value="EARLY_FLOWERING_4"/>
</dbReference>
<evidence type="ECO:0000256" key="4">
    <source>
        <dbReference type="ARBA" id="ARBA00023242"/>
    </source>
</evidence>